<sequence length="71" mass="7639">MKLNVGGIDRILRILVGLALIVAAALGYIGWWGYIGVAPLVTGIFQFCPAYRLLGLSTCPVKLQPPGQKEK</sequence>
<keyword evidence="1" id="KW-0472">Membrane</keyword>
<accession>A0AAW6RPG1</accession>
<name>A0AAW6RPG1_9BURK</name>
<dbReference type="EMBL" id="JARVII010000044">
    <property type="protein sequence ID" value="MDG9700556.1"/>
    <property type="molecule type" value="Genomic_DNA"/>
</dbReference>
<feature type="domain" description="Inner membrane protein YgaP-like transmembrane" evidence="2">
    <location>
        <begin position="1"/>
        <end position="61"/>
    </location>
</feature>
<organism evidence="3 4">
    <name type="scientific">Ottowia cancrivicina</name>
    <dbReference type="NCBI Taxonomy" id="3040346"/>
    <lineage>
        <taxon>Bacteria</taxon>
        <taxon>Pseudomonadati</taxon>
        <taxon>Pseudomonadota</taxon>
        <taxon>Betaproteobacteria</taxon>
        <taxon>Burkholderiales</taxon>
        <taxon>Comamonadaceae</taxon>
        <taxon>Ottowia</taxon>
    </lineage>
</organism>
<feature type="transmembrane region" description="Helical" evidence="1">
    <location>
        <begin position="12"/>
        <end position="31"/>
    </location>
</feature>
<dbReference type="Pfam" id="PF11127">
    <property type="entry name" value="YgaP-like_TM"/>
    <property type="match status" value="1"/>
</dbReference>
<evidence type="ECO:0000259" key="2">
    <source>
        <dbReference type="Pfam" id="PF11127"/>
    </source>
</evidence>
<reference evidence="3 4" key="1">
    <citation type="submission" date="2023-04" db="EMBL/GenBank/DDBJ databases">
        <title>Ottowia paracancer sp. nov., isolated from human stomach.</title>
        <authorList>
            <person name="Song Y."/>
        </authorList>
    </citation>
    <scope>NUCLEOTIDE SEQUENCE [LARGE SCALE GENOMIC DNA]</scope>
    <source>
        <strain evidence="3 4">10c7w1</strain>
    </source>
</reference>
<dbReference type="AlphaFoldDB" id="A0AAW6RPG1"/>
<keyword evidence="1" id="KW-1133">Transmembrane helix</keyword>
<keyword evidence="1" id="KW-0812">Transmembrane</keyword>
<gene>
    <name evidence="3" type="ORF">QB898_12735</name>
</gene>
<dbReference type="Proteomes" id="UP001237156">
    <property type="component" value="Unassembled WGS sequence"/>
</dbReference>
<protein>
    <submittedName>
        <fullName evidence="3">DUF2892 domain-containing protein</fullName>
    </submittedName>
</protein>
<evidence type="ECO:0000313" key="4">
    <source>
        <dbReference type="Proteomes" id="UP001237156"/>
    </source>
</evidence>
<dbReference type="InterPro" id="IPR021309">
    <property type="entry name" value="YgaP-like_TM"/>
</dbReference>
<evidence type="ECO:0000256" key="1">
    <source>
        <dbReference type="SAM" id="Phobius"/>
    </source>
</evidence>
<comment type="caution">
    <text evidence="3">The sequence shown here is derived from an EMBL/GenBank/DDBJ whole genome shotgun (WGS) entry which is preliminary data.</text>
</comment>
<dbReference type="RefSeq" id="WP_279525252.1">
    <property type="nucleotide sequence ID" value="NZ_JARVII010000044.1"/>
</dbReference>
<keyword evidence="4" id="KW-1185">Reference proteome</keyword>
<proteinExistence type="predicted"/>
<evidence type="ECO:0000313" key="3">
    <source>
        <dbReference type="EMBL" id="MDG9700556.1"/>
    </source>
</evidence>